<dbReference type="SUPFAM" id="SSF47769">
    <property type="entry name" value="SAM/Pointed domain"/>
    <property type="match status" value="1"/>
</dbReference>
<evidence type="ECO:0000259" key="10">
    <source>
        <dbReference type="PROSITE" id="PS50105"/>
    </source>
</evidence>
<dbReference type="SUPFAM" id="SSF48403">
    <property type="entry name" value="Ankyrin repeat"/>
    <property type="match status" value="1"/>
</dbReference>
<evidence type="ECO:0000256" key="3">
    <source>
        <dbReference type="ARBA" id="ARBA00022695"/>
    </source>
</evidence>
<dbReference type="EC" id="2.4.2.30" evidence="1"/>
<dbReference type="Gene3D" id="1.25.40.20">
    <property type="entry name" value="Ankyrin repeat-containing domain"/>
    <property type="match status" value="1"/>
</dbReference>
<feature type="repeat" description="ANK" evidence="8">
    <location>
        <begin position="171"/>
        <end position="210"/>
    </location>
</feature>
<keyword evidence="12" id="KW-1185">Reference proteome</keyword>
<dbReference type="InterPro" id="IPR013761">
    <property type="entry name" value="SAM/pointed_sf"/>
</dbReference>
<dbReference type="EMBL" id="CAXLJM020000026">
    <property type="protein sequence ID" value="CAL8093842.1"/>
    <property type="molecule type" value="Genomic_DNA"/>
</dbReference>
<gene>
    <name evidence="11" type="ORF">ODALV1_LOCUS8613</name>
</gene>
<dbReference type="Proteomes" id="UP001642540">
    <property type="component" value="Unassembled WGS sequence"/>
</dbReference>
<comment type="caution">
    <text evidence="11">The sequence shown here is derived from an EMBL/GenBank/DDBJ whole genome shotgun (WGS) entry which is preliminary data.</text>
</comment>
<feature type="repeat" description="ANK" evidence="8">
    <location>
        <begin position="211"/>
        <end position="243"/>
    </location>
</feature>
<keyword evidence="3" id="KW-0548">Nucleotidyltransferase</keyword>
<name>A0ABP1Q8S5_9HEXA</name>
<keyword evidence="4" id="KW-0677">Repeat</keyword>
<comment type="similarity">
    <text evidence="6">Belongs to the ARTD/PARP family.</text>
</comment>
<feature type="compositionally biased region" description="Acidic residues" evidence="9">
    <location>
        <begin position="19"/>
        <end position="28"/>
    </location>
</feature>
<accession>A0ABP1Q8S5</accession>
<feature type="region of interest" description="Disordered" evidence="9">
    <location>
        <begin position="1"/>
        <end position="78"/>
    </location>
</feature>
<dbReference type="InterPro" id="IPR002110">
    <property type="entry name" value="Ankyrin_rpt"/>
</dbReference>
<evidence type="ECO:0000256" key="1">
    <source>
        <dbReference type="ARBA" id="ARBA00012020"/>
    </source>
</evidence>
<dbReference type="Pfam" id="PF07647">
    <property type="entry name" value="SAM_2"/>
    <property type="match status" value="1"/>
</dbReference>
<evidence type="ECO:0000256" key="8">
    <source>
        <dbReference type="PROSITE-ProRule" id="PRU00023"/>
    </source>
</evidence>
<evidence type="ECO:0000256" key="9">
    <source>
        <dbReference type="SAM" id="MobiDB-lite"/>
    </source>
</evidence>
<dbReference type="PANTHER" id="PTHR24171">
    <property type="entry name" value="ANKYRIN REPEAT DOMAIN-CONTAINING PROTEIN 39-RELATED"/>
    <property type="match status" value="1"/>
</dbReference>
<protein>
    <recommendedName>
        <fullName evidence="1">NAD(+) ADP-ribosyltransferase</fullName>
        <ecNumber evidence="1">2.4.2.30</ecNumber>
    </recommendedName>
</protein>
<evidence type="ECO:0000256" key="4">
    <source>
        <dbReference type="ARBA" id="ARBA00022737"/>
    </source>
</evidence>
<dbReference type="InterPro" id="IPR001660">
    <property type="entry name" value="SAM"/>
</dbReference>
<organism evidence="11 12">
    <name type="scientific">Orchesella dallaii</name>
    <dbReference type="NCBI Taxonomy" id="48710"/>
    <lineage>
        <taxon>Eukaryota</taxon>
        <taxon>Metazoa</taxon>
        <taxon>Ecdysozoa</taxon>
        <taxon>Arthropoda</taxon>
        <taxon>Hexapoda</taxon>
        <taxon>Collembola</taxon>
        <taxon>Entomobryomorpha</taxon>
        <taxon>Entomobryoidea</taxon>
        <taxon>Orchesellidae</taxon>
        <taxon>Orchesellinae</taxon>
        <taxon>Orchesella</taxon>
    </lineage>
</organism>
<proteinExistence type="inferred from homology"/>
<evidence type="ECO:0000313" key="12">
    <source>
        <dbReference type="Proteomes" id="UP001642540"/>
    </source>
</evidence>
<dbReference type="PROSITE" id="PS50105">
    <property type="entry name" value="SAM_DOMAIN"/>
    <property type="match status" value="1"/>
</dbReference>
<feature type="domain" description="SAM" evidence="10">
    <location>
        <begin position="337"/>
        <end position="400"/>
    </location>
</feature>
<dbReference type="InterPro" id="IPR036770">
    <property type="entry name" value="Ankyrin_rpt-contain_sf"/>
</dbReference>
<keyword evidence="3" id="KW-0808">Transferase</keyword>
<dbReference type="SMART" id="SM00248">
    <property type="entry name" value="ANK"/>
    <property type="match status" value="5"/>
</dbReference>
<dbReference type="PANTHER" id="PTHR24171:SF9">
    <property type="entry name" value="ANKYRIN REPEAT DOMAIN-CONTAINING PROTEIN 39"/>
    <property type="match status" value="1"/>
</dbReference>
<dbReference type="Gene3D" id="1.10.150.50">
    <property type="entry name" value="Transcription Factor, Ets-1"/>
    <property type="match status" value="1"/>
</dbReference>
<keyword evidence="2" id="KW-0328">Glycosyltransferase</keyword>
<evidence type="ECO:0000256" key="5">
    <source>
        <dbReference type="ARBA" id="ARBA00023043"/>
    </source>
</evidence>
<keyword evidence="5 8" id="KW-0040">ANK repeat</keyword>
<dbReference type="PROSITE" id="PS50297">
    <property type="entry name" value="ANK_REP_REGION"/>
    <property type="match status" value="2"/>
</dbReference>
<evidence type="ECO:0000256" key="7">
    <source>
        <dbReference type="ARBA" id="ARBA00033987"/>
    </source>
</evidence>
<reference evidence="11 12" key="1">
    <citation type="submission" date="2024-08" db="EMBL/GenBank/DDBJ databases">
        <authorList>
            <person name="Cucini C."/>
            <person name="Frati F."/>
        </authorList>
    </citation>
    <scope>NUCLEOTIDE SEQUENCE [LARGE SCALE GENOMIC DNA]</scope>
</reference>
<evidence type="ECO:0000256" key="2">
    <source>
        <dbReference type="ARBA" id="ARBA00022676"/>
    </source>
</evidence>
<feature type="repeat" description="ANK" evidence="8">
    <location>
        <begin position="244"/>
        <end position="276"/>
    </location>
</feature>
<evidence type="ECO:0000256" key="6">
    <source>
        <dbReference type="ARBA" id="ARBA00024347"/>
    </source>
</evidence>
<dbReference type="PROSITE" id="PS50088">
    <property type="entry name" value="ANK_REPEAT"/>
    <property type="match status" value="3"/>
</dbReference>
<dbReference type="Pfam" id="PF12796">
    <property type="entry name" value="Ank_2"/>
    <property type="match status" value="2"/>
</dbReference>
<comment type="catalytic activity">
    <reaction evidence="7">
        <text>NAD(+) + (ADP-D-ribosyl)n-acceptor = nicotinamide + (ADP-D-ribosyl)n+1-acceptor + H(+).</text>
        <dbReference type="EC" id="2.4.2.30"/>
    </reaction>
</comment>
<sequence>MNSTSQFPRRYNVRPAGESDSEGSDDDFLVSGFTSSRPSKFVHTPHAPSGSSNAATVECNGGSSKQVSNGNNGDEDWDAEVVGSIPGVSSTPVAESWGRTPSEAVRLACMRGNLEKLKQLFSNGASPGVNQVFGGTEETPLVTACMSGQPQVVEYLLKEKSANPDTRHPGAKITPLMAAVTCGEVNNEEILLQCVQTLVEAGADLNKQNRFGHTALVIAIKQKRNLLANYLIEKGADVNITDPDGQTALFYAAMEGNGRICRLLLEHEADIQIVDRQGWTAPETAQDKGFDRLSELLYFARDTKWKPGLNPELMKQIDEEAIRRRKDSTVTESLSIREDMSIELILSAVEASQYLSNFRKHKITYVQFLNLDDNQLREIGINEVGIREKILDNTKHIHNVPWQSSSLGTIPMNNNKVVTAAEAVCMIVNIRDHLQNISGTLKYISQRIKDKPLALRYDVERNRIADLMKFCKQAEKNCSQVKKDVVEVHAIIGGLQKYTELQVAGEIPECTFQSSVENKKSNKFHLKLPVGIGASLLVLGLLQNRCNIFGILCKTLKK</sequence>
<evidence type="ECO:0000313" key="11">
    <source>
        <dbReference type="EMBL" id="CAL8093842.1"/>
    </source>
</evidence>
<feature type="compositionally biased region" description="Polar residues" evidence="9">
    <location>
        <begin position="49"/>
        <end position="72"/>
    </location>
</feature>